<keyword evidence="2" id="KW-1185">Reference proteome</keyword>
<dbReference type="OrthoDB" id="128385at2"/>
<evidence type="ECO:0000313" key="1">
    <source>
        <dbReference type="EMBL" id="GAD58709.1"/>
    </source>
</evidence>
<sequence>MAEEAELLAAARQASPDGPFLWGLDYEVGGDRRLITRLHEAPKPAAATAALAELKAASDASWARYEETRNPQFIFSFSGDPALVRAVRAAWPDPDADSGWILDTLEETFEINRLWVSQQGHESNLRRARFNRANLLRYWRHERARDRAPRVMFKFGAGHMVRGLSPTAVFDIGTLAPEIAATVGGEAYHLLVLPGAGSQVAGFDPTAWTYRPGEAGHYGQGLEPIIGQALPDAFTLIDLRPLRPLIPGGRLAAAGTDLSRLVHGFDAVLVMSGSTPSTNL</sequence>
<dbReference type="AlphaFoldDB" id="A0A8E0N8M1"/>
<gene>
    <name evidence="1" type="ORF">MBEBAB_0959</name>
</gene>
<reference evidence="2" key="1">
    <citation type="journal article" date="2013" name="Genome Announc.">
        <title>Draft Genome Sequence of the Dimorphic Prosthecate Bacterium Brevundimonas abyssalis TAR-001T.</title>
        <authorList>
            <person name="Tsubouchi T."/>
            <person name="Nishi S."/>
            <person name="Usui K."/>
            <person name="Shimane Y."/>
            <person name="Takaki Y."/>
            <person name="Maruyama T."/>
            <person name="Hatada Y."/>
        </authorList>
    </citation>
    <scope>NUCLEOTIDE SEQUENCE [LARGE SCALE GENOMIC DNA]</scope>
    <source>
        <strain evidence="2">TAR-001</strain>
    </source>
</reference>
<dbReference type="RefSeq" id="WP_021696805.1">
    <property type="nucleotide sequence ID" value="NZ_BATC01000010.1"/>
</dbReference>
<comment type="caution">
    <text evidence="1">The sequence shown here is derived from an EMBL/GenBank/DDBJ whole genome shotgun (WGS) entry which is preliminary data.</text>
</comment>
<accession>A0A8E0N8M1</accession>
<organism evidence="1 2">
    <name type="scientific">Brevundimonas abyssalis TAR-001</name>
    <dbReference type="NCBI Taxonomy" id="1391729"/>
    <lineage>
        <taxon>Bacteria</taxon>
        <taxon>Pseudomonadati</taxon>
        <taxon>Pseudomonadota</taxon>
        <taxon>Alphaproteobacteria</taxon>
        <taxon>Caulobacterales</taxon>
        <taxon>Caulobacteraceae</taxon>
        <taxon>Brevundimonas</taxon>
    </lineage>
</organism>
<dbReference type="Proteomes" id="UP000016569">
    <property type="component" value="Unassembled WGS sequence"/>
</dbReference>
<dbReference type="EMBL" id="BATC01000010">
    <property type="protein sequence ID" value="GAD58709.1"/>
    <property type="molecule type" value="Genomic_DNA"/>
</dbReference>
<proteinExistence type="predicted"/>
<protein>
    <submittedName>
        <fullName evidence="1">Uncharacterized protein</fullName>
    </submittedName>
</protein>
<name>A0A8E0N8M1_9CAUL</name>
<evidence type="ECO:0000313" key="2">
    <source>
        <dbReference type="Proteomes" id="UP000016569"/>
    </source>
</evidence>